<accession>A0A392PT32</accession>
<feature type="non-terminal residue" evidence="1">
    <location>
        <position position="1"/>
    </location>
</feature>
<evidence type="ECO:0000313" key="1">
    <source>
        <dbReference type="EMBL" id="MCI15258.1"/>
    </source>
</evidence>
<sequence>RQMEWSYPHIGHPPHSNTTRMIGNKGWKKNKYVKPHLLARRIDWYWQCTTITFPKVISLTKNNCELS</sequence>
<comment type="caution">
    <text evidence="1">The sequence shown here is derived from an EMBL/GenBank/DDBJ whole genome shotgun (WGS) entry which is preliminary data.</text>
</comment>
<reference evidence="1 2" key="1">
    <citation type="journal article" date="2018" name="Front. Plant Sci.">
        <title>Red Clover (Trifolium pratense) and Zigzag Clover (T. medium) - A Picture of Genomic Similarities and Differences.</title>
        <authorList>
            <person name="Dluhosova J."/>
            <person name="Istvanek J."/>
            <person name="Nedelnik J."/>
            <person name="Repkova J."/>
        </authorList>
    </citation>
    <scope>NUCLEOTIDE SEQUENCE [LARGE SCALE GENOMIC DNA]</scope>
    <source>
        <strain evidence="2">cv. 10/8</strain>
        <tissue evidence="1">Leaf</tissue>
    </source>
</reference>
<dbReference type="AlphaFoldDB" id="A0A392PT32"/>
<name>A0A392PT32_9FABA</name>
<organism evidence="1 2">
    <name type="scientific">Trifolium medium</name>
    <dbReference type="NCBI Taxonomy" id="97028"/>
    <lineage>
        <taxon>Eukaryota</taxon>
        <taxon>Viridiplantae</taxon>
        <taxon>Streptophyta</taxon>
        <taxon>Embryophyta</taxon>
        <taxon>Tracheophyta</taxon>
        <taxon>Spermatophyta</taxon>
        <taxon>Magnoliopsida</taxon>
        <taxon>eudicotyledons</taxon>
        <taxon>Gunneridae</taxon>
        <taxon>Pentapetalae</taxon>
        <taxon>rosids</taxon>
        <taxon>fabids</taxon>
        <taxon>Fabales</taxon>
        <taxon>Fabaceae</taxon>
        <taxon>Papilionoideae</taxon>
        <taxon>50 kb inversion clade</taxon>
        <taxon>NPAAA clade</taxon>
        <taxon>Hologalegina</taxon>
        <taxon>IRL clade</taxon>
        <taxon>Trifolieae</taxon>
        <taxon>Trifolium</taxon>
    </lineage>
</organism>
<keyword evidence="2" id="KW-1185">Reference proteome</keyword>
<dbReference type="EMBL" id="LXQA010095674">
    <property type="protein sequence ID" value="MCI15258.1"/>
    <property type="molecule type" value="Genomic_DNA"/>
</dbReference>
<proteinExistence type="predicted"/>
<dbReference type="Proteomes" id="UP000265520">
    <property type="component" value="Unassembled WGS sequence"/>
</dbReference>
<protein>
    <submittedName>
        <fullName evidence="1">Uncharacterized protein</fullName>
    </submittedName>
</protein>
<evidence type="ECO:0000313" key="2">
    <source>
        <dbReference type="Proteomes" id="UP000265520"/>
    </source>
</evidence>